<dbReference type="HOGENOM" id="CLU_091705_2_2_9"/>
<dbReference type="GO" id="GO:0015627">
    <property type="term" value="C:type II protein secretion system complex"/>
    <property type="evidence" value="ECO:0007669"/>
    <property type="project" value="InterPro"/>
</dbReference>
<dbReference type="EMBL" id="CM001441">
    <property type="protein sequence ID" value="EHQ88071.1"/>
    <property type="molecule type" value="Genomic_DNA"/>
</dbReference>
<dbReference type="Gene3D" id="3.30.700.10">
    <property type="entry name" value="Glycoprotein, Type 4 Pilin"/>
    <property type="match status" value="1"/>
</dbReference>
<dbReference type="PRINTS" id="PR00813">
    <property type="entry name" value="BCTERIALGSPG"/>
</dbReference>
<dbReference type="AlphaFoldDB" id="H5XSH1"/>
<dbReference type="InterPro" id="IPR000983">
    <property type="entry name" value="Bac_GSPG_pilin"/>
</dbReference>
<evidence type="ECO:0000256" key="1">
    <source>
        <dbReference type="ARBA" id="ARBA00022481"/>
    </source>
</evidence>
<evidence type="ECO:0000259" key="3">
    <source>
        <dbReference type="Pfam" id="PF08334"/>
    </source>
</evidence>
<keyword evidence="2" id="KW-0812">Transmembrane</keyword>
<keyword evidence="5" id="KW-1185">Reference proteome</keyword>
<reference evidence="4 5" key="1">
    <citation type="submission" date="2011-11" db="EMBL/GenBank/DDBJ databases">
        <title>The Noncontiguous Finished genome of Desulfosporosinus youngiae DSM 17734.</title>
        <authorList>
            <consortium name="US DOE Joint Genome Institute (JGI-PGF)"/>
            <person name="Lucas S."/>
            <person name="Han J."/>
            <person name="Lapidus A."/>
            <person name="Cheng J.-F."/>
            <person name="Goodwin L."/>
            <person name="Pitluck S."/>
            <person name="Peters L."/>
            <person name="Ovchinnikova G."/>
            <person name="Lu M."/>
            <person name="Land M.L."/>
            <person name="Hauser L."/>
            <person name="Pester M."/>
            <person name="Spring S."/>
            <person name="Ollivier B."/>
            <person name="Rattei T."/>
            <person name="Klenk H.-P."/>
            <person name="Wagner M."/>
            <person name="Loy A."/>
            <person name="Woyke T.J."/>
        </authorList>
    </citation>
    <scope>NUCLEOTIDE SEQUENCE [LARGE SCALE GENOMIC DNA]</scope>
    <source>
        <strain evidence="4 5">DSM 17734</strain>
    </source>
</reference>
<evidence type="ECO:0000313" key="5">
    <source>
        <dbReference type="Proteomes" id="UP000005104"/>
    </source>
</evidence>
<keyword evidence="2" id="KW-0472">Membrane</keyword>
<accession>H5XSH1</accession>
<feature type="transmembrane region" description="Helical" evidence="2">
    <location>
        <begin position="12"/>
        <end position="33"/>
    </location>
</feature>
<dbReference type="eggNOG" id="COG4537">
    <property type="taxonomic scope" value="Bacteria"/>
</dbReference>
<feature type="domain" description="Type II secretion system protein GspG C-terminal" evidence="3">
    <location>
        <begin position="45"/>
        <end position="108"/>
    </location>
</feature>
<keyword evidence="2" id="KW-1133">Transmembrane helix</keyword>
<proteinExistence type="predicted"/>
<protein>
    <submittedName>
        <fullName evidence="4">Bacterial type II secretion system protein G</fullName>
    </submittedName>
</protein>
<name>H5XSH1_9FIRM</name>
<dbReference type="STRING" id="768710.DesyoDRAFT_0899"/>
<dbReference type="InterPro" id="IPR045584">
    <property type="entry name" value="Pilin-like"/>
</dbReference>
<gene>
    <name evidence="4" type="ORF">DesyoDRAFT_0899</name>
</gene>
<dbReference type="RefSeq" id="WP_007779911.1">
    <property type="nucleotide sequence ID" value="NZ_CM001441.1"/>
</dbReference>
<organism evidence="4 5">
    <name type="scientific">Desulfosporosinus youngiae DSM 17734</name>
    <dbReference type="NCBI Taxonomy" id="768710"/>
    <lineage>
        <taxon>Bacteria</taxon>
        <taxon>Bacillati</taxon>
        <taxon>Bacillota</taxon>
        <taxon>Clostridia</taxon>
        <taxon>Eubacteriales</taxon>
        <taxon>Desulfitobacteriaceae</taxon>
        <taxon>Desulfosporosinus</taxon>
    </lineage>
</organism>
<dbReference type="InterPro" id="IPR013545">
    <property type="entry name" value="T2SS_protein-GspG_C"/>
</dbReference>
<dbReference type="GO" id="GO:0015628">
    <property type="term" value="P:protein secretion by the type II secretion system"/>
    <property type="evidence" value="ECO:0007669"/>
    <property type="project" value="InterPro"/>
</dbReference>
<sequence length="121" mass="13773">MRRLNYVIRRNYAGFVLWELLIVLFLMGLILTLSAPHFGSASNHVRKHVNRVNIQKIEGAAQLYRIDVGTYPLSVSDLLESPRGVSHWQGPYLDEILINPFDSEQGYEFDLSGRVKNVSGN</sequence>
<evidence type="ECO:0000256" key="2">
    <source>
        <dbReference type="SAM" id="Phobius"/>
    </source>
</evidence>
<dbReference type="Pfam" id="PF08334">
    <property type="entry name" value="T2SSG"/>
    <property type="match status" value="1"/>
</dbReference>
<evidence type="ECO:0000313" key="4">
    <source>
        <dbReference type="EMBL" id="EHQ88071.1"/>
    </source>
</evidence>
<keyword evidence="1" id="KW-0488">Methylation</keyword>
<dbReference type="SUPFAM" id="SSF54523">
    <property type="entry name" value="Pili subunits"/>
    <property type="match status" value="1"/>
</dbReference>
<dbReference type="Proteomes" id="UP000005104">
    <property type="component" value="Chromosome"/>
</dbReference>